<feature type="non-terminal residue" evidence="1">
    <location>
        <position position="1"/>
    </location>
</feature>
<gene>
    <name evidence="1" type="ORF">LTS18_008592</name>
</gene>
<name>A0ACC3D1C3_9PEZI</name>
<evidence type="ECO:0000313" key="1">
    <source>
        <dbReference type="EMBL" id="KAK3060410.1"/>
    </source>
</evidence>
<keyword evidence="2" id="KW-1185">Reference proteome</keyword>
<dbReference type="EMBL" id="JAWDJW010008590">
    <property type="protein sequence ID" value="KAK3060410.1"/>
    <property type="molecule type" value="Genomic_DNA"/>
</dbReference>
<proteinExistence type="predicted"/>
<reference evidence="1" key="1">
    <citation type="submission" date="2024-09" db="EMBL/GenBank/DDBJ databases">
        <title>Black Yeasts Isolated from many extreme environments.</title>
        <authorList>
            <person name="Coleine C."/>
            <person name="Stajich J.E."/>
            <person name="Selbmann L."/>
        </authorList>
    </citation>
    <scope>NUCLEOTIDE SEQUENCE</scope>
    <source>
        <strain evidence="1">CCFEE 5737</strain>
    </source>
</reference>
<accession>A0ACC3D1C3</accession>
<protein>
    <submittedName>
        <fullName evidence="1">Uncharacterized protein</fullName>
    </submittedName>
</protein>
<organism evidence="1 2">
    <name type="scientific">Coniosporium uncinatum</name>
    <dbReference type="NCBI Taxonomy" id="93489"/>
    <lineage>
        <taxon>Eukaryota</taxon>
        <taxon>Fungi</taxon>
        <taxon>Dikarya</taxon>
        <taxon>Ascomycota</taxon>
        <taxon>Pezizomycotina</taxon>
        <taxon>Dothideomycetes</taxon>
        <taxon>Dothideomycetes incertae sedis</taxon>
        <taxon>Coniosporium</taxon>
    </lineage>
</organism>
<sequence>DMGVGVTYPAGYHQTPSAPQGGREWSPSPAPSRGQSLTRVDSVDAVGETGLLGGAAPMGRSGMVPSPYEVETPGSEGEASYDYFRGRQPGHGLGRM</sequence>
<comment type="caution">
    <text evidence="1">The sequence shown here is derived from an EMBL/GenBank/DDBJ whole genome shotgun (WGS) entry which is preliminary data.</text>
</comment>
<evidence type="ECO:0000313" key="2">
    <source>
        <dbReference type="Proteomes" id="UP001186974"/>
    </source>
</evidence>
<dbReference type="Proteomes" id="UP001186974">
    <property type="component" value="Unassembled WGS sequence"/>
</dbReference>